<dbReference type="GO" id="GO:0030154">
    <property type="term" value="P:cell differentiation"/>
    <property type="evidence" value="ECO:0007669"/>
    <property type="project" value="UniProtKB-KW"/>
</dbReference>
<dbReference type="OrthoDB" id="1917867at2759"/>
<name>A0A9Q0F377_9ROSI</name>
<dbReference type="GO" id="GO:0009908">
    <property type="term" value="P:flower development"/>
    <property type="evidence" value="ECO:0007669"/>
    <property type="project" value="UniProtKB-KW"/>
</dbReference>
<keyword evidence="1" id="KW-0217">Developmental protein</keyword>
<evidence type="ECO:0000256" key="1">
    <source>
        <dbReference type="RuleBase" id="RU364012"/>
    </source>
</evidence>
<protein>
    <recommendedName>
        <fullName evidence="1">FRIGIDA-like protein</fullName>
    </recommendedName>
</protein>
<keyword evidence="1" id="KW-0221">Differentiation</keyword>
<keyword evidence="3" id="KW-1185">Reference proteome</keyword>
<accession>A0A9Q0F377</accession>
<dbReference type="AlphaFoldDB" id="A0A9Q0F377"/>
<gene>
    <name evidence="2" type="ORF">Tsubulata_016440</name>
</gene>
<keyword evidence="1" id="KW-0287">Flowering</keyword>
<reference evidence="2" key="1">
    <citation type="submission" date="2022-02" db="EMBL/GenBank/DDBJ databases">
        <authorList>
            <person name="Henning P.M."/>
            <person name="McCubbin A.G."/>
            <person name="Shore J.S."/>
        </authorList>
    </citation>
    <scope>NUCLEOTIDE SEQUENCE</scope>
    <source>
        <strain evidence="2">F60SS</strain>
        <tissue evidence="2">Leaves</tissue>
    </source>
</reference>
<comment type="similarity">
    <text evidence="1">Belongs to the Frigida family.</text>
</comment>
<dbReference type="Proteomes" id="UP001141552">
    <property type="component" value="Unassembled WGS sequence"/>
</dbReference>
<evidence type="ECO:0000313" key="2">
    <source>
        <dbReference type="EMBL" id="KAJ4824089.1"/>
    </source>
</evidence>
<dbReference type="InterPro" id="IPR012474">
    <property type="entry name" value="Frigida"/>
</dbReference>
<organism evidence="2 3">
    <name type="scientific">Turnera subulata</name>
    <dbReference type="NCBI Taxonomy" id="218843"/>
    <lineage>
        <taxon>Eukaryota</taxon>
        <taxon>Viridiplantae</taxon>
        <taxon>Streptophyta</taxon>
        <taxon>Embryophyta</taxon>
        <taxon>Tracheophyta</taxon>
        <taxon>Spermatophyta</taxon>
        <taxon>Magnoliopsida</taxon>
        <taxon>eudicotyledons</taxon>
        <taxon>Gunneridae</taxon>
        <taxon>Pentapetalae</taxon>
        <taxon>rosids</taxon>
        <taxon>fabids</taxon>
        <taxon>Malpighiales</taxon>
        <taxon>Passifloraceae</taxon>
        <taxon>Turnera</taxon>
    </lineage>
</organism>
<evidence type="ECO:0000313" key="3">
    <source>
        <dbReference type="Proteomes" id="UP001141552"/>
    </source>
</evidence>
<proteinExistence type="inferred from homology"/>
<dbReference type="EMBL" id="JAKUCV010007273">
    <property type="protein sequence ID" value="KAJ4824089.1"/>
    <property type="molecule type" value="Genomic_DNA"/>
</dbReference>
<dbReference type="Pfam" id="PF07899">
    <property type="entry name" value="Frigida"/>
    <property type="match status" value="1"/>
</dbReference>
<reference evidence="2" key="2">
    <citation type="journal article" date="2023" name="Plants (Basel)">
        <title>Annotation of the Turnera subulata (Passifloraceae) Draft Genome Reveals the S-Locus Evolved after the Divergence of Turneroideae from Passifloroideae in a Stepwise Manner.</title>
        <authorList>
            <person name="Henning P.M."/>
            <person name="Roalson E.H."/>
            <person name="Mir W."/>
            <person name="McCubbin A.G."/>
            <person name="Shore J.S."/>
        </authorList>
    </citation>
    <scope>NUCLEOTIDE SEQUENCE</scope>
    <source>
        <strain evidence="2">F60SS</strain>
    </source>
</reference>
<comment type="caution">
    <text evidence="2">The sequence shown here is derived from an EMBL/GenBank/DDBJ whole genome shotgun (WGS) entry which is preliminary data.</text>
</comment>
<sequence>MHATSPVTFLALLHSSSPPLRKPQPPLLGWIEEKKQAALRQLENPQSSVDLSELLKSFKRRMDASGLLKFVVSKRKESVLLWAEILLVVMEEAVDPTALELEVVEEPVREKAGRTGIANKRWKGIHPVRNGEIGG</sequence>